<dbReference type="Pfam" id="PF18018">
    <property type="entry name" value="DNA_pol_D_N"/>
    <property type="match status" value="1"/>
</dbReference>
<dbReference type="InterPro" id="IPR024826">
    <property type="entry name" value="DNA_pol_delta/II_ssu"/>
</dbReference>
<dbReference type="GO" id="GO:0003677">
    <property type="term" value="F:DNA binding"/>
    <property type="evidence" value="ECO:0007669"/>
    <property type="project" value="InterPro"/>
</dbReference>
<evidence type="ECO:0000256" key="2">
    <source>
        <dbReference type="ARBA" id="ARBA00022705"/>
    </source>
</evidence>
<dbReference type="GO" id="GO:0006271">
    <property type="term" value="P:DNA strand elongation involved in DNA replication"/>
    <property type="evidence" value="ECO:0007669"/>
    <property type="project" value="TreeGrafter"/>
</dbReference>
<accession>A0A7S3QFL3</accession>
<evidence type="ECO:0000256" key="1">
    <source>
        <dbReference type="ARBA" id="ARBA00006035"/>
    </source>
</evidence>
<comment type="similarity">
    <text evidence="1">Belongs to the DNA polymerase delta/II small subunit family.</text>
</comment>
<gene>
    <name evidence="6" type="ORF">CDEB00056_LOCUS20417</name>
</gene>
<sequence length="566" mass="61067">MTKQKRCTASYKSNSDRFEALPPTVTHPYMHQYVSIYGARYAMLQQRCLDNVQLKNKKSISSSSMNSSSIETPIIPRIIELKEGVSSIAVGTIIKTTPARPAMDTAYHSSYEGISYLGAPYDDINGDGDKDEDEKKETKEALSHYCSAGDTIVLEDESGRVELDLTSEMDGGYNLVTGVVVAIEGTVQADGLMVVSAVYFPTTPPQASDEVGAEADADVDMDVDDEGEGEGEDDVNIMFLSGLDCGGTDATLSLKRELLVDFLTGHFSPGQGSNIARVIIAGGGCTKPTRPAGMVPYGDWNASANSSKSNDKEKEKSEDDVTLPIRELDLFLGELCAAGIPVDYIPGLHDPTNANWPQKPLHACLLPNATCFVNMLTRCTNPYDAIIGGKEFIGSDGMNIADLKRYVSKQNDSISTALDEDIDEDDVDENGNIVVPSAPLNKSSGGNALRSFTSVEALELALKFNHIAPTGPDSLPTFPFKDNDPFVFETTPHVFFAGNCNEYESKIVEQKNSDESKKTLLLCVPSFALTGQAVMINLKSLKCTIVEFGDLPKSPLGAGGEKHMEE</sequence>
<dbReference type="Pfam" id="PF04042">
    <property type="entry name" value="DNA_pol_E_B"/>
    <property type="match status" value="1"/>
</dbReference>
<evidence type="ECO:0000256" key="3">
    <source>
        <dbReference type="SAM" id="MobiDB-lite"/>
    </source>
</evidence>
<evidence type="ECO:0008006" key="7">
    <source>
        <dbReference type="Google" id="ProtNLM"/>
    </source>
</evidence>
<organism evidence="6">
    <name type="scientific">Chaetoceros debilis</name>
    <dbReference type="NCBI Taxonomy" id="122233"/>
    <lineage>
        <taxon>Eukaryota</taxon>
        <taxon>Sar</taxon>
        <taxon>Stramenopiles</taxon>
        <taxon>Ochrophyta</taxon>
        <taxon>Bacillariophyta</taxon>
        <taxon>Coscinodiscophyceae</taxon>
        <taxon>Chaetocerotophycidae</taxon>
        <taxon>Chaetocerotales</taxon>
        <taxon>Chaetocerotaceae</taxon>
        <taxon>Chaetoceros</taxon>
    </lineage>
</organism>
<feature type="domain" description="DNA polymerase alpha/delta/epsilon subunit B" evidence="4">
    <location>
        <begin position="237"/>
        <end position="503"/>
    </location>
</feature>
<evidence type="ECO:0000259" key="5">
    <source>
        <dbReference type="Pfam" id="PF18018"/>
    </source>
</evidence>
<dbReference type="Gene3D" id="3.60.21.50">
    <property type="match status" value="1"/>
</dbReference>
<evidence type="ECO:0000313" key="6">
    <source>
        <dbReference type="EMBL" id="CAE0475564.1"/>
    </source>
</evidence>
<dbReference type="PANTHER" id="PTHR10416">
    <property type="entry name" value="DNA POLYMERASE DELTA SUBUNIT 2"/>
    <property type="match status" value="1"/>
</dbReference>
<dbReference type="InterPro" id="IPR007185">
    <property type="entry name" value="DNA_pol_a/d/e_bsu"/>
</dbReference>
<dbReference type="GO" id="GO:0043625">
    <property type="term" value="C:delta DNA polymerase complex"/>
    <property type="evidence" value="ECO:0007669"/>
    <property type="project" value="TreeGrafter"/>
</dbReference>
<reference evidence="6" key="1">
    <citation type="submission" date="2021-01" db="EMBL/GenBank/DDBJ databases">
        <authorList>
            <person name="Corre E."/>
            <person name="Pelletier E."/>
            <person name="Niang G."/>
            <person name="Scheremetjew M."/>
            <person name="Finn R."/>
            <person name="Kale V."/>
            <person name="Holt S."/>
            <person name="Cochrane G."/>
            <person name="Meng A."/>
            <person name="Brown T."/>
            <person name="Cohen L."/>
        </authorList>
    </citation>
    <scope>NUCLEOTIDE SEQUENCE</scope>
    <source>
        <strain evidence="6">MM31A-1</strain>
    </source>
</reference>
<protein>
    <recommendedName>
        <fullName evidence="7">DNA polymerase alpha/delta/epsilon subunit B domain-containing protein</fullName>
    </recommendedName>
</protein>
<evidence type="ECO:0000259" key="4">
    <source>
        <dbReference type="Pfam" id="PF04042"/>
    </source>
</evidence>
<dbReference type="PANTHER" id="PTHR10416:SF0">
    <property type="entry name" value="DNA POLYMERASE DELTA SUBUNIT 2"/>
    <property type="match status" value="1"/>
</dbReference>
<feature type="compositionally biased region" description="Basic and acidic residues" evidence="3">
    <location>
        <begin position="309"/>
        <end position="319"/>
    </location>
</feature>
<dbReference type="Gene3D" id="2.40.50.430">
    <property type="match status" value="1"/>
</dbReference>
<dbReference type="EMBL" id="HBIO01026586">
    <property type="protein sequence ID" value="CAE0475564.1"/>
    <property type="molecule type" value="Transcribed_RNA"/>
</dbReference>
<feature type="domain" description="DNA polymerase delta subunit OB-fold" evidence="5">
    <location>
        <begin position="32"/>
        <end position="196"/>
    </location>
</feature>
<keyword evidence="2" id="KW-0235">DNA replication</keyword>
<feature type="region of interest" description="Disordered" evidence="3">
    <location>
        <begin position="296"/>
        <end position="320"/>
    </location>
</feature>
<proteinExistence type="inferred from homology"/>
<name>A0A7S3QFL3_9STRA</name>
<dbReference type="InterPro" id="IPR040663">
    <property type="entry name" value="DNA_pol_D_N"/>
</dbReference>
<dbReference type="AlphaFoldDB" id="A0A7S3QFL3"/>